<evidence type="ECO:0000313" key="3">
    <source>
        <dbReference type="Proteomes" id="UP000663671"/>
    </source>
</evidence>
<reference evidence="2" key="1">
    <citation type="submission" date="2021-01" db="EMBL/GenBank/DDBJ databases">
        <title>Chromosome-level genome assembly of a human fungal pathogen reveals clustering of transcriptionally co-regulated genes.</title>
        <authorList>
            <person name="Voorhies M."/>
            <person name="Cohen S."/>
            <person name="Shea T.P."/>
            <person name="Petrus S."/>
            <person name="Munoz J.F."/>
            <person name="Poplawski S."/>
            <person name="Goldman W.E."/>
            <person name="Michael T."/>
            <person name="Cuomo C.A."/>
            <person name="Sil A."/>
            <person name="Beyhan S."/>
        </authorList>
    </citation>
    <scope>NUCLEOTIDE SEQUENCE</scope>
    <source>
        <strain evidence="2">WU24</strain>
    </source>
</reference>
<proteinExistence type="predicted"/>
<evidence type="ECO:0000313" key="2">
    <source>
        <dbReference type="EMBL" id="QSS62795.1"/>
    </source>
</evidence>
<dbReference type="VEuPathDB" id="FungiDB:I7I51_02535"/>
<gene>
    <name evidence="2" type="ORF">I7I51_02535</name>
</gene>
<organism evidence="2 3">
    <name type="scientific">Ajellomyces capsulatus</name>
    <name type="common">Darling's disease fungus</name>
    <name type="synonym">Histoplasma capsulatum</name>
    <dbReference type="NCBI Taxonomy" id="5037"/>
    <lineage>
        <taxon>Eukaryota</taxon>
        <taxon>Fungi</taxon>
        <taxon>Dikarya</taxon>
        <taxon>Ascomycota</taxon>
        <taxon>Pezizomycotina</taxon>
        <taxon>Eurotiomycetes</taxon>
        <taxon>Eurotiomycetidae</taxon>
        <taxon>Onygenales</taxon>
        <taxon>Ajellomycetaceae</taxon>
        <taxon>Histoplasma</taxon>
    </lineage>
</organism>
<protein>
    <submittedName>
        <fullName evidence="2">Uncharacterized protein</fullName>
    </submittedName>
</protein>
<sequence length="100" mass="11369">MNQLSSGIKPAWQAASSRQFRVSKGGRSLGKVGPKTAGLLSDPYERCSTVVWDPTSNQLGKSQYCATVKPRGWRVKIDKRKEGQEFTNKIRLRRRLTWVF</sequence>
<name>A0A8A1MAI4_AJECA</name>
<evidence type="ECO:0000256" key="1">
    <source>
        <dbReference type="SAM" id="MobiDB-lite"/>
    </source>
</evidence>
<dbReference type="Proteomes" id="UP000663671">
    <property type="component" value="Chromosome 7"/>
</dbReference>
<dbReference type="EMBL" id="CP069112">
    <property type="protein sequence ID" value="QSS62795.1"/>
    <property type="molecule type" value="Genomic_DNA"/>
</dbReference>
<accession>A0A8A1MAI4</accession>
<dbReference type="AlphaFoldDB" id="A0A8A1MAI4"/>
<feature type="region of interest" description="Disordered" evidence="1">
    <location>
        <begin position="1"/>
        <end position="34"/>
    </location>
</feature>